<dbReference type="AlphaFoldDB" id="A0A840APD7"/>
<dbReference type="RefSeq" id="WP_183399125.1">
    <property type="nucleotide sequence ID" value="NZ_JACIDS010000003.1"/>
</dbReference>
<dbReference type="SUPFAM" id="SSF55729">
    <property type="entry name" value="Acyl-CoA N-acyltransferases (Nat)"/>
    <property type="match status" value="1"/>
</dbReference>
<dbReference type="GO" id="GO:0016747">
    <property type="term" value="F:acyltransferase activity, transferring groups other than amino-acyl groups"/>
    <property type="evidence" value="ECO:0007669"/>
    <property type="project" value="InterPro"/>
</dbReference>
<feature type="domain" description="N-acetyltransferase" evidence="1">
    <location>
        <begin position="22"/>
        <end position="180"/>
    </location>
</feature>
<protein>
    <submittedName>
        <fullName evidence="2">RimJ/RimL family protein N-acetyltransferase</fullName>
    </submittedName>
</protein>
<reference evidence="2 3" key="1">
    <citation type="submission" date="2020-08" db="EMBL/GenBank/DDBJ databases">
        <title>Genomic Encyclopedia of Type Strains, Phase IV (KMG-IV): sequencing the most valuable type-strain genomes for metagenomic binning, comparative biology and taxonomic classification.</title>
        <authorList>
            <person name="Goeker M."/>
        </authorList>
    </citation>
    <scope>NUCLEOTIDE SEQUENCE [LARGE SCALE GENOMIC DNA]</scope>
    <source>
        <strain evidence="2 3">DSM 25966</strain>
    </source>
</reference>
<accession>A0A840APD7</accession>
<gene>
    <name evidence="2" type="ORF">GGR25_002542</name>
</gene>
<comment type="caution">
    <text evidence="2">The sequence shown here is derived from an EMBL/GenBank/DDBJ whole genome shotgun (WGS) entry which is preliminary data.</text>
</comment>
<keyword evidence="2" id="KW-0808">Transferase</keyword>
<dbReference type="Gene3D" id="3.40.630.30">
    <property type="match status" value="1"/>
</dbReference>
<dbReference type="InterPro" id="IPR051531">
    <property type="entry name" value="N-acetyltransferase"/>
</dbReference>
<sequence>MQDDGGEAASDDEERWLPTRRLQLRPPRRGDVAALSAALDNPRVAMGLVNVPYPYLRNDAEAWVERERARPCASGASYVAVARREGGLVGAAFHSRSDSWPDGFEISFWIAERFWGRGFGTEVAHAIVDHAFQAGGAERLWCAIRVNSAAARRVAEKCGFQFRDTGMIRSLAARGAVPIERFVLERRVWASLKAWGAEGAMRRTPQEADNEDDAIDAA</sequence>
<dbReference type="Pfam" id="PF13302">
    <property type="entry name" value="Acetyltransf_3"/>
    <property type="match status" value="1"/>
</dbReference>
<dbReference type="PROSITE" id="PS51186">
    <property type="entry name" value="GNAT"/>
    <property type="match status" value="1"/>
</dbReference>
<dbReference type="PANTHER" id="PTHR43792">
    <property type="entry name" value="GNAT FAMILY, PUTATIVE (AFU_ORTHOLOGUE AFUA_3G00765)-RELATED-RELATED"/>
    <property type="match status" value="1"/>
</dbReference>
<evidence type="ECO:0000259" key="1">
    <source>
        <dbReference type="PROSITE" id="PS51186"/>
    </source>
</evidence>
<name>A0A840APD7_9HYPH</name>
<dbReference type="EMBL" id="JACIDS010000003">
    <property type="protein sequence ID" value="MBB3931492.1"/>
    <property type="molecule type" value="Genomic_DNA"/>
</dbReference>
<organism evidence="2 3">
    <name type="scientific">Kaistia hirudinis</name>
    <dbReference type="NCBI Taxonomy" id="1293440"/>
    <lineage>
        <taxon>Bacteria</taxon>
        <taxon>Pseudomonadati</taxon>
        <taxon>Pseudomonadota</taxon>
        <taxon>Alphaproteobacteria</taxon>
        <taxon>Hyphomicrobiales</taxon>
        <taxon>Kaistiaceae</taxon>
        <taxon>Kaistia</taxon>
    </lineage>
</organism>
<proteinExistence type="predicted"/>
<dbReference type="InterPro" id="IPR016181">
    <property type="entry name" value="Acyl_CoA_acyltransferase"/>
</dbReference>
<keyword evidence="3" id="KW-1185">Reference proteome</keyword>
<dbReference type="Proteomes" id="UP000553963">
    <property type="component" value="Unassembled WGS sequence"/>
</dbReference>
<evidence type="ECO:0000313" key="2">
    <source>
        <dbReference type="EMBL" id="MBB3931492.1"/>
    </source>
</evidence>
<evidence type="ECO:0000313" key="3">
    <source>
        <dbReference type="Proteomes" id="UP000553963"/>
    </source>
</evidence>
<dbReference type="InterPro" id="IPR000182">
    <property type="entry name" value="GNAT_dom"/>
</dbReference>